<accession>A0A068NX20</accession>
<dbReference type="InterPro" id="IPR040503">
    <property type="entry name" value="TRHO_N"/>
</dbReference>
<dbReference type="AlphaFoldDB" id="A0A068NX20"/>
<dbReference type="Pfam" id="PF00581">
    <property type="entry name" value="Rhodanese"/>
    <property type="match status" value="1"/>
</dbReference>
<dbReference type="PANTHER" id="PTHR43268:SF3">
    <property type="entry name" value="RHODANESE-LIKE DOMAIN-CONTAINING PROTEIN 7-RELATED"/>
    <property type="match status" value="1"/>
</dbReference>
<gene>
    <name evidence="2" type="ORF">OP10G_3967</name>
</gene>
<dbReference type="eggNOG" id="COG1054">
    <property type="taxonomic scope" value="Bacteria"/>
</dbReference>
<feature type="domain" description="Rhodanese" evidence="1">
    <location>
        <begin position="94"/>
        <end position="187"/>
    </location>
</feature>
<proteinExistence type="predicted"/>
<sequence length="263" mass="29243">MESSRVLGLVVLAEEGINATVAGERGAVDVLKTYVEAHFGEVRFKDSVSEMCPFHRVSVDIRREIVASKNDGLPLPPGDDHHLSPSEWHAMLAGPNPKTVIDTRNRYETQLGMFEGAVDPDLKSFGDWGGYLDRAEIPRDQPVMIYCTGGIRCEKAIFELRSRGFEEVYQLRDGILGYLEQFPEGKYRGECFVFDDRVALDAHLNPTTKAGICPGCGLPATNKFDCAWCGSVCFCCDDCRPVWEGVCSKTCRDRIRRHGCPTA</sequence>
<dbReference type="InterPro" id="IPR022111">
    <property type="entry name" value="Rhodanese_C"/>
</dbReference>
<reference evidence="2 3" key="1">
    <citation type="journal article" date="2014" name="PLoS ONE">
        <title>The first complete genome sequence of the class fimbriimonadia in the phylum armatimonadetes.</title>
        <authorList>
            <person name="Hu Z.Y."/>
            <person name="Wang Y.Z."/>
            <person name="Im W.T."/>
            <person name="Wang S.Y."/>
            <person name="Zhao G.P."/>
            <person name="Zheng H.J."/>
            <person name="Quan Z.X."/>
        </authorList>
    </citation>
    <scope>NUCLEOTIDE SEQUENCE [LARGE SCALE GENOMIC DNA]</scope>
    <source>
        <strain evidence="2">Gsoil 348</strain>
    </source>
</reference>
<dbReference type="PANTHER" id="PTHR43268">
    <property type="entry name" value="THIOSULFATE SULFURTRANSFERASE/RHODANESE-LIKE DOMAIN-CONTAINING PROTEIN 2"/>
    <property type="match status" value="1"/>
</dbReference>
<dbReference type="EMBL" id="CP007139">
    <property type="protein sequence ID" value="AIE87335.1"/>
    <property type="molecule type" value="Genomic_DNA"/>
</dbReference>
<dbReference type="HOGENOM" id="CLU_038878_1_0_0"/>
<dbReference type="InterPro" id="IPR020936">
    <property type="entry name" value="TrhO"/>
</dbReference>
<dbReference type="InterPro" id="IPR001763">
    <property type="entry name" value="Rhodanese-like_dom"/>
</dbReference>
<dbReference type="Proteomes" id="UP000027982">
    <property type="component" value="Chromosome"/>
</dbReference>
<dbReference type="SMART" id="SM00450">
    <property type="entry name" value="RHOD"/>
    <property type="match status" value="1"/>
</dbReference>
<organism evidence="2 3">
    <name type="scientific">Fimbriimonas ginsengisoli Gsoil 348</name>
    <dbReference type="NCBI Taxonomy" id="661478"/>
    <lineage>
        <taxon>Bacteria</taxon>
        <taxon>Bacillati</taxon>
        <taxon>Armatimonadota</taxon>
        <taxon>Fimbriimonadia</taxon>
        <taxon>Fimbriimonadales</taxon>
        <taxon>Fimbriimonadaceae</taxon>
        <taxon>Fimbriimonas</taxon>
    </lineage>
</organism>
<dbReference type="InterPro" id="IPR036873">
    <property type="entry name" value="Rhodanese-like_dom_sf"/>
</dbReference>
<evidence type="ECO:0000313" key="2">
    <source>
        <dbReference type="EMBL" id="AIE87335.1"/>
    </source>
</evidence>
<dbReference type="KEGG" id="fgi:OP10G_3967"/>
<dbReference type="SUPFAM" id="SSF52821">
    <property type="entry name" value="Rhodanese/Cell cycle control phosphatase"/>
    <property type="match status" value="1"/>
</dbReference>
<protein>
    <recommendedName>
        <fullName evidence="1">Rhodanese domain-containing protein</fullName>
    </recommendedName>
</protein>
<dbReference type="Pfam" id="PF12368">
    <property type="entry name" value="Rhodanese_C"/>
    <property type="match status" value="1"/>
</dbReference>
<dbReference type="PROSITE" id="PS50206">
    <property type="entry name" value="RHODANESE_3"/>
    <property type="match status" value="1"/>
</dbReference>
<dbReference type="Gene3D" id="3.30.70.100">
    <property type="match status" value="1"/>
</dbReference>
<name>A0A068NX20_FIMGI</name>
<evidence type="ECO:0000313" key="3">
    <source>
        <dbReference type="Proteomes" id="UP000027982"/>
    </source>
</evidence>
<evidence type="ECO:0000259" key="1">
    <source>
        <dbReference type="PROSITE" id="PS50206"/>
    </source>
</evidence>
<dbReference type="Pfam" id="PF17773">
    <property type="entry name" value="UPF0176_N"/>
    <property type="match status" value="1"/>
</dbReference>
<keyword evidence="3" id="KW-1185">Reference proteome</keyword>
<dbReference type="Gene3D" id="3.40.250.10">
    <property type="entry name" value="Rhodanese-like domain"/>
    <property type="match status" value="1"/>
</dbReference>
<dbReference type="STRING" id="661478.OP10G_3967"/>